<dbReference type="eggNOG" id="ENOG5032Y4N">
    <property type="taxonomic scope" value="Bacteria"/>
</dbReference>
<dbReference type="EMBL" id="CP001720">
    <property type="protein sequence ID" value="ACV63763.1"/>
    <property type="molecule type" value="Genomic_DNA"/>
</dbReference>
<reference evidence="2 3" key="1">
    <citation type="journal article" date="2009" name="Stand. Genomic Sci.">
        <title>Complete genome sequence of Desulfotomaculum acetoxidans type strain (5575).</title>
        <authorList>
            <person name="Spring S."/>
            <person name="Lapidus A."/>
            <person name="Schroder M."/>
            <person name="Gleim D."/>
            <person name="Sims D."/>
            <person name="Meincke L."/>
            <person name="Glavina Del Rio T."/>
            <person name="Tice H."/>
            <person name="Copeland A."/>
            <person name="Cheng J.F."/>
            <person name="Lucas S."/>
            <person name="Chen F."/>
            <person name="Nolan M."/>
            <person name="Bruce D."/>
            <person name="Goodwin L."/>
            <person name="Pitluck S."/>
            <person name="Ivanova N."/>
            <person name="Mavromatis K."/>
            <person name="Mikhailova N."/>
            <person name="Pati A."/>
            <person name="Chen A."/>
            <person name="Palaniappan K."/>
            <person name="Land M."/>
            <person name="Hauser L."/>
            <person name="Chang Y.J."/>
            <person name="Jeffries C.D."/>
            <person name="Chain P."/>
            <person name="Saunders E."/>
            <person name="Brettin T."/>
            <person name="Detter J.C."/>
            <person name="Goker M."/>
            <person name="Bristow J."/>
            <person name="Eisen J.A."/>
            <person name="Markowitz V."/>
            <person name="Hugenholtz P."/>
            <person name="Kyrpides N.C."/>
            <person name="Klenk H.P."/>
            <person name="Han C."/>
        </authorList>
    </citation>
    <scope>NUCLEOTIDE SEQUENCE [LARGE SCALE GENOMIC DNA]</scope>
    <source>
        <strain evidence="3">ATCC 49208 / DSM 771 / VKM B-1644</strain>
    </source>
</reference>
<keyword evidence="3" id="KW-1185">Reference proteome</keyword>
<accession>C8W3H7</accession>
<dbReference type="Pfam" id="PF12652">
    <property type="entry name" value="CotJB"/>
    <property type="match status" value="1"/>
</dbReference>
<dbReference type="HOGENOM" id="CLU_163198_1_0_9"/>
<organism evidence="2 3">
    <name type="scientific">Desulfofarcimen acetoxidans (strain ATCC 49208 / DSM 771 / KCTC 5769 / VKM B-1644 / 5575)</name>
    <name type="common">Desulfotomaculum acetoxidans</name>
    <dbReference type="NCBI Taxonomy" id="485916"/>
    <lineage>
        <taxon>Bacteria</taxon>
        <taxon>Bacillati</taxon>
        <taxon>Bacillota</taxon>
        <taxon>Clostridia</taxon>
        <taxon>Eubacteriales</taxon>
        <taxon>Peptococcaceae</taxon>
        <taxon>Desulfofarcimen</taxon>
    </lineage>
</organism>
<evidence type="ECO:0000313" key="3">
    <source>
        <dbReference type="Proteomes" id="UP000002217"/>
    </source>
</evidence>
<dbReference type="Proteomes" id="UP000002217">
    <property type="component" value="Chromosome"/>
</dbReference>
<feature type="domain" description="Protein CotJB" evidence="1">
    <location>
        <begin position="8"/>
        <end position="82"/>
    </location>
</feature>
<evidence type="ECO:0000313" key="2">
    <source>
        <dbReference type="EMBL" id="ACV63763.1"/>
    </source>
</evidence>
<name>C8W3H7_DESAS</name>
<proteinExistence type="predicted"/>
<dbReference type="KEGG" id="dae:Dtox_3011"/>
<dbReference type="PIRSF" id="PIRSF010606">
    <property type="entry name" value="Spore_coat_CotJB"/>
    <property type="match status" value="1"/>
</dbReference>
<dbReference type="STRING" id="485916.Dtox_3011"/>
<gene>
    <name evidence="2" type="ordered locus">Dtox_3011</name>
</gene>
<protein>
    <submittedName>
        <fullName evidence="2">CotJB protein</fullName>
    </submittedName>
</protein>
<dbReference type="OrthoDB" id="9804099at2"/>
<sequence>MDKERLAKLKCIMELEFTAIDLNLFLDTHPNDRRALAHFEKTVMELGKEKREYEERYGPLTFYSGASNKNYWQWIEEPWPWEIVY</sequence>
<dbReference type="InterPro" id="IPR024207">
    <property type="entry name" value="CotJB_dom"/>
</dbReference>
<dbReference type="AlphaFoldDB" id="C8W3H7"/>
<evidence type="ECO:0000259" key="1">
    <source>
        <dbReference type="Pfam" id="PF12652"/>
    </source>
</evidence>
<dbReference type="InterPro" id="IPR016571">
    <property type="entry name" value="Spore_coat_assembly_CotJB"/>
</dbReference>